<feature type="transmembrane region" description="Helical" evidence="10">
    <location>
        <begin position="279"/>
        <end position="300"/>
    </location>
</feature>
<evidence type="ECO:0000256" key="4">
    <source>
        <dbReference type="ARBA" id="ARBA00022692"/>
    </source>
</evidence>
<protein>
    <recommendedName>
        <fullName evidence="11">Amino acid transporter transmembrane domain-containing protein</fullName>
    </recommendedName>
</protein>
<evidence type="ECO:0000256" key="1">
    <source>
        <dbReference type="ARBA" id="ARBA00004651"/>
    </source>
</evidence>
<keyword evidence="5" id="KW-0769">Symport</keyword>
<feature type="transmembrane region" description="Helical" evidence="10">
    <location>
        <begin position="64"/>
        <end position="88"/>
    </location>
</feature>
<evidence type="ECO:0000259" key="11">
    <source>
        <dbReference type="Pfam" id="PF01490"/>
    </source>
</evidence>
<dbReference type="EMBL" id="SPHZ02000008">
    <property type="protein sequence ID" value="KAF0904899.1"/>
    <property type="molecule type" value="Genomic_DNA"/>
</dbReference>
<gene>
    <name evidence="12" type="ORF">E2562_038636</name>
</gene>
<evidence type="ECO:0000256" key="9">
    <source>
        <dbReference type="ARBA" id="ARBA00061463"/>
    </source>
</evidence>
<evidence type="ECO:0000313" key="12">
    <source>
        <dbReference type="EMBL" id="KAF0904899.1"/>
    </source>
</evidence>
<feature type="transmembrane region" description="Helical" evidence="10">
    <location>
        <begin position="429"/>
        <end position="451"/>
    </location>
</feature>
<evidence type="ECO:0000256" key="10">
    <source>
        <dbReference type="SAM" id="Phobius"/>
    </source>
</evidence>
<dbReference type="Proteomes" id="UP000479710">
    <property type="component" value="Unassembled WGS sequence"/>
</dbReference>
<feature type="transmembrane region" description="Helical" evidence="10">
    <location>
        <begin position="398"/>
        <end position="417"/>
    </location>
</feature>
<accession>A0A6G1CXT6</accession>
<feature type="transmembrane region" description="Helical" evidence="10">
    <location>
        <begin position="372"/>
        <end position="392"/>
    </location>
</feature>
<dbReference type="GO" id="GO:0015293">
    <property type="term" value="F:symporter activity"/>
    <property type="evidence" value="ECO:0007669"/>
    <property type="project" value="UniProtKB-KW"/>
</dbReference>
<dbReference type="FunFam" id="1.20.1740.10:FF:000055">
    <property type="entry name" value="Amino acid permease 6"/>
    <property type="match status" value="1"/>
</dbReference>
<name>A0A6G1CXT6_9ORYZ</name>
<feature type="transmembrane region" description="Helical" evidence="10">
    <location>
        <begin position="323"/>
        <end position="351"/>
    </location>
</feature>
<feature type="transmembrane region" description="Helical" evidence="10">
    <location>
        <begin position="35"/>
        <end position="58"/>
    </location>
</feature>
<proteinExistence type="inferred from homology"/>
<reference evidence="12 13" key="1">
    <citation type="submission" date="2019-11" db="EMBL/GenBank/DDBJ databases">
        <title>Whole genome sequence of Oryza granulata.</title>
        <authorList>
            <person name="Li W."/>
        </authorList>
    </citation>
    <scope>NUCLEOTIDE SEQUENCE [LARGE SCALE GENOMIC DNA]</scope>
    <source>
        <strain evidence="13">cv. Menghai</strain>
        <tissue evidence="12">Leaf</tissue>
    </source>
</reference>
<feature type="transmembrane region" description="Helical" evidence="10">
    <location>
        <begin position="237"/>
        <end position="258"/>
    </location>
</feature>
<comment type="caution">
    <text evidence="12">The sequence shown here is derived from an EMBL/GenBank/DDBJ whole genome shotgun (WGS) entry which is preliminary data.</text>
</comment>
<keyword evidence="13" id="KW-1185">Reference proteome</keyword>
<comment type="subcellular location">
    <subcellularLocation>
        <location evidence="1">Cell membrane</location>
        <topology evidence="1">Multi-pass membrane protein</topology>
    </subcellularLocation>
</comment>
<feature type="transmembrane region" description="Helical" evidence="10">
    <location>
        <begin position="186"/>
        <end position="210"/>
    </location>
</feature>
<evidence type="ECO:0000313" key="13">
    <source>
        <dbReference type="Proteomes" id="UP000479710"/>
    </source>
</evidence>
<keyword evidence="3" id="KW-1003">Cell membrane</keyword>
<dbReference type="OrthoDB" id="40134at2759"/>
<keyword evidence="4 10" id="KW-0812">Transmembrane</keyword>
<comment type="similarity">
    <text evidence="9">Belongs to the amino acid/polyamine transporter 2 family. Amino acid/auxin permease (AAAP) (TC 2.A.18.2) subfamily.</text>
</comment>
<dbReference type="GO" id="GO:0006865">
    <property type="term" value="P:amino acid transport"/>
    <property type="evidence" value="ECO:0007669"/>
    <property type="project" value="UniProtKB-KW"/>
</dbReference>
<dbReference type="GO" id="GO:0005886">
    <property type="term" value="C:plasma membrane"/>
    <property type="evidence" value="ECO:0007669"/>
    <property type="project" value="UniProtKB-SubCell"/>
</dbReference>
<evidence type="ECO:0000256" key="8">
    <source>
        <dbReference type="ARBA" id="ARBA00023136"/>
    </source>
</evidence>
<organism evidence="12 13">
    <name type="scientific">Oryza meyeriana var. granulata</name>
    <dbReference type="NCBI Taxonomy" id="110450"/>
    <lineage>
        <taxon>Eukaryota</taxon>
        <taxon>Viridiplantae</taxon>
        <taxon>Streptophyta</taxon>
        <taxon>Embryophyta</taxon>
        <taxon>Tracheophyta</taxon>
        <taxon>Spermatophyta</taxon>
        <taxon>Magnoliopsida</taxon>
        <taxon>Liliopsida</taxon>
        <taxon>Poales</taxon>
        <taxon>Poaceae</taxon>
        <taxon>BOP clade</taxon>
        <taxon>Oryzoideae</taxon>
        <taxon>Oryzeae</taxon>
        <taxon>Oryzinae</taxon>
        <taxon>Oryza</taxon>
        <taxon>Oryza meyeriana</taxon>
    </lineage>
</organism>
<keyword evidence="7 10" id="KW-1133">Transmembrane helix</keyword>
<keyword evidence="2" id="KW-0813">Transport</keyword>
<evidence type="ECO:0000256" key="7">
    <source>
        <dbReference type="ARBA" id="ARBA00022989"/>
    </source>
</evidence>
<evidence type="ECO:0000256" key="6">
    <source>
        <dbReference type="ARBA" id="ARBA00022970"/>
    </source>
</evidence>
<feature type="domain" description="Amino acid transporter transmembrane" evidence="11">
    <location>
        <begin position="31"/>
        <end position="454"/>
    </location>
</feature>
<evidence type="ECO:0000256" key="2">
    <source>
        <dbReference type="ARBA" id="ARBA00022448"/>
    </source>
</evidence>
<dbReference type="PANTHER" id="PTHR48017">
    <property type="entry name" value="OS05G0424000 PROTEIN-RELATED"/>
    <property type="match status" value="1"/>
</dbReference>
<keyword evidence="6" id="KW-0029">Amino-acid transport</keyword>
<evidence type="ECO:0000256" key="3">
    <source>
        <dbReference type="ARBA" id="ARBA00022475"/>
    </source>
</evidence>
<dbReference type="AlphaFoldDB" id="A0A6G1CXT6"/>
<dbReference type="InterPro" id="IPR013057">
    <property type="entry name" value="AA_transpt_TM"/>
</dbReference>
<sequence length="550" mass="59261">MVGGINGGGAAMDVYLPRSQGDVDDDGKERRTGTVWTATAHIITAVIGSGVLSLAWAMAQLGWVAGPITLLLFAAITYYTCGLLADCYRVGDPATGKRNYTYTHAVKSFLGGWHVWFCGFCQYVNMFGTGIGYTITASISAAAINKSNCFHWRGHGADCSQNTSAYIIGFGVVQAVFCQLPNFHKLWWLSIIAAVMSFSYAAIAVGMSLAQTIVGPLGRTTMTGTVVGVDVDAAQKVWLTFQALGNVAFAYSYAIILIEIQDTLRSPPPENETMRRATAMGISTTTGFYMLCGCLGYSAFGNGAPGNILTGFGFYEPYWLVDLANACIVVHLVGGFQVFCQPLFAAVEGGVARRCPGLMGGGRAGGVSVFRLVWRTAFVAVITLLAILMPFFNSILGILGSIAFWPLTVFFPVEMYIRQRQLPRFRAKWVALQSLSFVCFLVTVAACAASVQGVLDSLKTYATFTTEGEGYLLPCHRCQQPQLGASDRQLGCPGARRVFNGIAKRKKCKVATTTDGGEDRISALLPDALSFLPSADAVRTCVLSRRWRHQ</sequence>
<evidence type="ECO:0000256" key="5">
    <source>
        <dbReference type="ARBA" id="ARBA00022847"/>
    </source>
</evidence>
<dbReference type="Pfam" id="PF01490">
    <property type="entry name" value="Aa_trans"/>
    <property type="match status" value="1"/>
</dbReference>
<dbReference type="Gene3D" id="1.20.1740.10">
    <property type="entry name" value="Amino acid/polyamine transporter I"/>
    <property type="match status" value="1"/>
</dbReference>
<keyword evidence="8 10" id="KW-0472">Membrane</keyword>